<comment type="caution">
    <text evidence="1">The sequence shown here is derived from an EMBL/GenBank/DDBJ whole genome shotgun (WGS) entry which is preliminary data.</text>
</comment>
<protein>
    <submittedName>
        <fullName evidence="1">Uncharacterized protein</fullName>
    </submittedName>
</protein>
<dbReference type="EMBL" id="LVYD01000002">
    <property type="protein sequence ID" value="OQP66262.1"/>
    <property type="molecule type" value="Genomic_DNA"/>
</dbReference>
<reference evidence="1 2" key="1">
    <citation type="submission" date="2016-03" db="EMBL/GenBank/DDBJ databases">
        <title>Niastella vici sp. nov., isolated from farmland soil.</title>
        <authorList>
            <person name="Chen L."/>
            <person name="Wang D."/>
            <person name="Yang S."/>
            <person name="Wang G."/>
        </authorList>
    </citation>
    <scope>NUCLEOTIDE SEQUENCE [LARGE SCALE GENOMIC DNA]</scope>
    <source>
        <strain evidence="1 2">DJ57</strain>
    </source>
</reference>
<dbReference type="STRING" id="1703345.A3860_12215"/>
<name>A0A1V9G6S6_9BACT</name>
<sequence length="62" mass="7153">MLTWILYRFKKLLQVSKFSYRLPVTGFRLLVAGYKLLVTGCQLLVSGYWLPVTGPLMRNACQ</sequence>
<accession>A0A1V9G6S6</accession>
<proteinExistence type="predicted"/>
<organism evidence="1 2">
    <name type="scientific">Niastella vici</name>
    <dbReference type="NCBI Taxonomy" id="1703345"/>
    <lineage>
        <taxon>Bacteria</taxon>
        <taxon>Pseudomonadati</taxon>
        <taxon>Bacteroidota</taxon>
        <taxon>Chitinophagia</taxon>
        <taxon>Chitinophagales</taxon>
        <taxon>Chitinophagaceae</taxon>
        <taxon>Niastella</taxon>
    </lineage>
</organism>
<dbReference type="AlphaFoldDB" id="A0A1V9G6S6"/>
<dbReference type="Proteomes" id="UP000192796">
    <property type="component" value="Unassembled WGS sequence"/>
</dbReference>
<evidence type="ECO:0000313" key="1">
    <source>
        <dbReference type="EMBL" id="OQP66262.1"/>
    </source>
</evidence>
<gene>
    <name evidence="1" type="ORF">A3860_12215</name>
</gene>
<evidence type="ECO:0000313" key="2">
    <source>
        <dbReference type="Proteomes" id="UP000192796"/>
    </source>
</evidence>
<keyword evidence="2" id="KW-1185">Reference proteome</keyword>